<accession>F0WP18</accession>
<protein>
    <submittedName>
        <fullName evidence="1">AlNc14C178G8171 protein</fullName>
    </submittedName>
</protein>
<dbReference type="HOGENOM" id="CLU_2255205_0_0_1"/>
<name>F0WP18_9STRA</name>
<dbReference type="Gene3D" id="6.10.140.260">
    <property type="match status" value="1"/>
</dbReference>
<dbReference type="AlphaFoldDB" id="F0WP18"/>
<gene>
    <name evidence="1" type="primary">AlNc14C178G8171</name>
    <name evidence="1" type="ORF">ALNC14_092050</name>
</gene>
<dbReference type="EMBL" id="FR824223">
    <property type="protein sequence ID" value="CCA23062.1"/>
    <property type="molecule type" value="Genomic_DNA"/>
</dbReference>
<reference evidence="1" key="2">
    <citation type="submission" date="2011-02" db="EMBL/GenBank/DDBJ databases">
        <authorList>
            <person name="MacLean D."/>
        </authorList>
    </citation>
    <scope>NUCLEOTIDE SEQUENCE</scope>
</reference>
<organism evidence="1">
    <name type="scientific">Albugo laibachii Nc14</name>
    <dbReference type="NCBI Taxonomy" id="890382"/>
    <lineage>
        <taxon>Eukaryota</taxon>
        <taxon>Sar</taxon>
        <taxon>Stramenopiles</taxon>
        <taxon>Oomycota</taxon>
        <taxon>Peronosporomycetes</taxon>
        <taxon>Albuginales</taxon>
        <taxon>Albuginaceae</taxon>
        <taxon>Albugo</taxon>
    </lineage>
</organism>
<reference evidence="1" key="1">
    <citation type="journal article" date="2011" name="PLoS Biol.">
        <title>Gene gain and loss during evolution of obligate parasitism in the white rust pathogen of Arabidopsis thaliana.</title>
        <authorList>
            <person name="Kemen E."/>
            <person name="Gardiner A."/>
            <person name="Schultz-Larsen T."/>
            <person name="Kemen A.C."/>
            <person name="Balmuth A.L."/>
            <person name="Robert-Seilaniantz A."/>
            <person name="Bailey K."/>
            <person name="Holub E."/>
            <person name="Studholme D.J."/>
            <person name="Maclean D."/>
            <person name="Jones J.D."/>
        </authorList>
    </citation>
    <scope>NUCLEOTIDE SEQUENCE</scope>
</reference>
<evidence type="ECO:0000313" key="1">
    <source>
        <dbReference type="EMBL" id="CCA23062.1"/>
    </source>
</evidence>
<sequence length="104" mass="11789">MSRAKDLVEMIERYSAKVKSIEKSSEKNEHADEMSLLNSLMLDMGIISPVTRENAGSALSCREAFRKAIPIKARRESFFSYKTNSYTLSLPMKVYVSFRISLSA</sequence>
<proteinExistence type="predicted"/>